<comment type="caution">
    <text evidence="10">Lacks conserved residue(s) required for the propagation of feature annotation.</text>
</comment>
<evidence type="ECO:0000256" key="4">
    <source>
        <dbReference type="ARBA" id="ARBA00022692"/>
    </source>
</evidence>
<dbReference type="GO" id="GO:0005886">
    <property type="term" value="C:plasma membrane"/>
    <property type="evidence" value="ECO:0007669"/>
    <property type="project" value="UniProtKB-SubCell"/>
</dbReference>
<feature type="transmembrane region" description="Helical" evidence="10">
    <location>
        <begin position="287"/>
        <end position="309"/>
    </location>
</feature>
<dbReference type="GO" id="GO:0007165">
    <property type="term" value="P:signal transduction"/>
    <property type="evidence" value="ECO:0007669"/>
    <property type="project" value="UniProtKB-KW"/>
</dbReference>
<feature type="transmembrane region" description="Helical" evidence="10">
    <location>
        <begin position="78"/>
        <end position="94"/>
    </location>
</feature>
<keyword evidence="8 10" id="KW-0675">Receptor</keyword>
<reference evidence="11" key="1">
    <citation type="submission" date="2014-09" db="EMBL/GenBank/DDBJ databases">
        <title>Identification of candidate odorant receptors in Asian corn borer Ostrinia furnacalis.</title>
        <authorList>
            <person name="Yang B."/>
            <person name="Ozaki K."/>
            <person name="Ishikawa Y."/>
            <person name="Matsuo T."/>
        </authorList>
    </citation>
    <scope>NUCLEOTIDE SEQUENCE</scope>
    <source>
        <tissue evidence="11">Antennae</tissue>
    </source>
</reference>
<proteinExistence type="evidence at transcript level"/>
<dbReference type="EMBL" id="LC002713">
    <property type="protein sequence ID" value="BAR43461.1"/>
    <property type="molecule type" value="mRNA"/>
</dbReference>
<accession>A0A0E4B3V5</accession>
<dbReference type="GO" id="GO:0004984">
    <property type="term" value="F:olfactory receptor activity"/>
    <property type="evidence" value="ECO:0007669"/>
    <property type="project" value="InterPro"/>
</dbReference>
<keyword evidence="3 10" id="KW-0716">Sensory transduction</keyword>
<evidence type="ECO:0000256" key="7">
    <source>
        <dbReference type="ARBA" id="ARBA00023136"/>
    </source>
</evidence>
<keyword evidence="7 10" id="KW-0472">Membrane</keyword>
<dbReference type="InterPro" id="IPR004117">
    <property type="entry name" value="7tm6_olfct_rcpt"/>
</dbReference>
<evidence type="ECO:0000256" key="1">
    <source>
        <dbReference type="ARBA" id="ARBA00004651"/>
    </source>
</evidence>
<protein>
    <recommendedName>
        <fullName evidence="10">Odorant receptor</fullName>
    </recommendedName>
</protein>
<dbReference type="GO" id="GO:0005549">
    <property type="term" value="F:odorant binding"/>
    <property type="evidence" value="ECO:0007669"/>
    <property type="project" value="InterPro"/>
</dbReference>
<dbReference type="AlphaFoldDB" id="A0A0E4B3V5"/>
<name>A0A0E4B3V5_OSTFU</name>
<feature type="transmembrane region" description="Helical" evidence="10">
    <location>
        <begin position="147"/>
        <end position="166"/>
    </location>
</feature>
<keyword evidence="9 10" id="KW-0807">Transducer</keyword>
<evidence type="ECO:0000256" key="5">
    <source>
        <dbReference type="ARBA" id="ARBA00022725"/>
    </source>
</evidence>
<comment type="subcellular location">
    <subcellularLocation>
        <location evidence="1 10">Cell membrane</location>
        <topology evidence="1 10">Multi-pass membrane protein</topology>
    </subcellularLocation>
</comment>
<evidence type="ECO:0000256" key="6">
    <source>
        <dbReference type="ARBA" id="ARBA00022989"/>
    </source>
</evidence>
<gene>
    <name evidence="11" type="primary">OR19</name>
</gene>
<evidence type="ECO:0000256" key="3">
    <source>
        <dbReference type="ARBA" id="ARBA00022606"/>
    </source>
</evidence>
<feature type="transmembrane region" description="Helical" evidence="10">
    <location>
        <begin position="186"/>
        <end position="208"/>
    </location>
</feature>
<keyword evidence="6 10" id="KW-1133">Transmembrane helix</keyword>
<evidence type="ECO:0000256" key="10">
    <source>
        <dbReference type="RuleBase" id="RU351113"/>
    </source>
</evidence>
<keyword evidence="5 10" id="KW-0552">Olfaction</keyword>
<feature type="transmembrane region" description="Helical" evidence="10">
    <location>
        <begin position="315"/>
        <end position="334"/>
    </location>
</feature>
<feature type="transmembrane region" description="Helical" evidence="10">
    <location>
        <begin position="43"/>
        <end position="66"/>
    </location>
</feature>
<keyword evidence="4 10" id="KW-0812">Transmembrane</keyword>
<dbReference type="PANTHER" id="PTHR21137:SF35">
    <property type="entry name" value="ODORANT RECEPTOR 19A-RELATED"/>
    <property type="match status" value="1"/>
</dbReference>
<evidence type="ECO:0000313" key="11">
    <source>
        <dbReference type="EMBL" id="BAR43461.1"/>
    </source>
</evidence>
<dbReference type="PANTHER" id="PTHR21137">
    <property type="entry name" value="ODORANT RECEPTOR"/>
    <property type="match status" value="1"/>
</dbReference>
<evidence type="ECO:0000256" key="2">
    <source>
        <dbReference type="ARBA" id="ARBA00022475"/>
    </source>
</evidence>
<evidence type="ECO:0000256" key="8">
    <source>
        <dbReference type="ARBA" id="ARBA00023170"/>
    </source>
</evidence>
<organism evidence="11">
    <name type="scientific">Ostrinia furnacalis</name>
    <name type="common">Asian corn borer</name>
    <dbReference type="NCBI Taxonomy" id="93504"/>
    <lineage>
        <taxon>Eukaryota</taxon>
        <taxon>Metazoa</taxon>
        <taxon>Ecdysozoa</taxon>
        <taxon>Arthropoda</taxon>
        <taxon>Hexapoda</taxon>
        <taxon>Insecta</taxon>
        <taxon>Pterygota</taxon>
        <taxon>Neoptera</taxon>
        <taxon>Endopterygota</taxon>
        <taxon>Lepidoptera</taxon>
        <taxon>Glossata</taxon>
        <taxon>Ditrysia</taxon>
        <taxon>Pyraloidea</taxon>
        <taxon>Crambidae</taxon>
        <taxon>Pyraustinae</taxon>
        <taxon>Ostrinia</taxon>
    </lineage>
</organism>
<evidence type="ECO:0000256" key="9">
    <source>
        <dbReference type="ARBA" id="ARBA00023224"/>
    </source>
</evidence>
<sequence>MEGLEAYPEEFVNSLKLSLEYYKRVNITFFGSKTSFWDKYRHFFVFGIPFAFFYYTVTMYMVKVVAEGLDPFAKPDMIALWLISTQVIFKYILFTKNKEGVRLVIEHLGAVWRMTDLTKEQILIKNSSLKFLKYGLYIYNKSCMTTAWQYFLYPFISMLFKHIFWGNEIEMVLPFPCEYPFAVDNWPVYLAVYALQIIGALQMVHLYLAPNFLLTNLSIHISTQFRLLQDDLINIKPTNNKKTKYQYDMEITKYYEGKEYTIEDFVRRHQDIILLTRQLNDAFNKMVFVNLVISTVVVCFFAVAVKTTIDPAYKLTNGAALVAYMANLLIVCYCSEMLSISSTGIALSAAKNMWYDGDLRYQKIICIIIMRSQKPCTLLALNYYSISMKTFNKALKTTYSYFSLASHIYDGRKERKYTTEY</sequence>
<dbReference type="Pfam" id="PF02949">
    <property type="entry name" value="7tm_6"/>
    <property type="match status" value="1"/>
</dbReference>
<comment type="similarity">
    <text evidence="10">Belongs to the insect chemoreceptor superfamily. Heteromeric odorant receptor channel (TC 1.A.69) family.</text>
</comment>
<keyword evidence="2" id="KW-1003">Cell membrane</keyword>